<dbReference type="EMBL" id="AE017126">
    <property type="protein sequence ID" value="AAP99396.1"/>
    <property type="molecule type" value="Genomic_DNA"/>
</dbReference>
<dbReference type="NCBIfam" id="TIGR01662">
    <property type="entry name" value="HAD-SF-IIIA"/>
    <property type="match status" value="1"/>
</dbReference>
<gene>
    <name evidence="1" type="primary">gph</name>
    <name evidence="1" type="ordered locus">Pro_0350</name>
</gene>
<dbReference type="SFLD" id="SFLDG01129">
    <property type="entry name" value="C1.5:_HAD__Beta-PGM__Phosphata"/>
    <property type="match status" value="1"/>
</dbReference>
<dbReference type="Gene3D" id="1.10.150.240">
    <property type="entry name" value="Putative phosphatase, domain 2"/>
    <property type="match status" value="1"/>
</dbReference>
<organism evidence="1 2">
    <name type="scientific">Prochlorococcus marinus (strain SARG / CCMP1375 / SS120)</name>
    <dbReference type="NCBI Taxonomy" id="167539"/>
    <lineage>
        <taxon>Bacteria</taxon>
        <taxon>Bacillati</taxon>
        <taxon>Cyanobacteriota</taxon>
        <taxon>Cyanophyceae</taxon>
        <taxon>Synechococcales</taxon>
        <taxon>Prochlorococcaceae</taxon>
        <taxon>Prochlorococcus</taxon>
    </lineage>
</organism>
<sequence length="255" mass="28526">MHQLLLRGEPISRVNGILFDKDGTLISSEERLLKLAKSRIKEAIKAYAKYTKSKNDIEYLLSKAYGITANGINPNGSMAIASKKDNLISTATIFSILGMSWSNSLQISHDIFQKATVKDTESNNNESKDNLLPGVQNLLKECNKKGIKLGVISNDTKDGIKQFLRNNNLEKKIPYFWSSEDYPPKPNPTSVKNLCKLMNLKVSECILIGDADTDLKMARSSGTSLALGYTAGWKNPPLLYEHHHLLNHWDELSFQ</sequence>
<name>Q7VDM6_PROMA</name>
<dbReference type="PATRIC" id="fig|167539.5.peg.359"/>
<dbReference type="HOGENOM" id="CLU_045011_16_1_3"/>
<accession>Q7VDM6</accession>
<dbReference type="Proteomes" id="UP000001420">
    <property type="component" value="Chromosome"/>
</dbReference>
<dbReference type="GO" id="GO:0006281">
    <property type="term" value="P:DNA repair"/>
    <property type="evidence" value="ECO:0007669"/>
    <property type="project" value="TreeGrafter"/>
</dbReference>
<dbReference type="PANTHER" id="PTHR43434:SF1">
    <property type="entry name" value="PHOSPHOGLYCOLATE PHOSPHATASE"/>
    <property type="match status" value="1"/>
</dbReference>
<dbReference type="eggNOG" id="COG0546">
    <property type="taxonomic scope" value="Bacteria"/>
</dbReference>
<dbReference type="RefSeq" id="WP_011124505.1">
    <property type="nucleotide sequence ID" value="NC_005042.1"/>
</dbReference>
<dbReference type="SFLD" id="SFLDS00003">
    <property type="entry name" value="Haloacid_Dehalogenase"/>
    <property type="match status" value="1"/>
</dbReference>
<dbReference type="InterPro" id="IPR006439">
    <property type="entry name" value="HAD-SF_hydro_IA"/>
</dbReference>
<keyword evidence="2" id="KW-1185">Reference proteome</keyword>
<dbReference type="InterPro" id="IPR036412">
    <property type="entry name" value="HAD-like_sf"/>
</dbReference>
<dbReference type="EnsemblBacteria" id="AAP99396">
    <property type="protein sequence ID" value="AAP99396"/>
    <property type="gene ID" value="Pro_0350"/>
</dbReference>
<dbReference type="GO" id="GO:0008967">
    <property type="term" value="F:phosphoglycolate phosphatase activity"/>
    <property type="evidence" value="ECO:0007669"/>
    <property type="project" value="TreeGrafter"/>
</dbReference>
<reference evidence="1 2" key="1">
    <citation type="journal article" date="2003" name="Proc. Natl. Acad. Sci. U.S.A.">
        <title>Genome sequence of the cyanobacterium Prochlorococcus marinus SS120, a nearly minimal oxyphototrophic genome.</title>
        <authorList>
            <person name="Dufresne A."/>
            <person name="Salanoubat M."/>
            <person name="Partensky F."/>
            <person name="Artiguenave F."/>
            <person name="Axmann I.M."/>
            <person name="Barbe V."/>
            <person name="Duprat S."/>
            <person name="Galperin M.Y."/>
            <person name="Koonin E.V."/>
            <person name="Le Gall F."/>
            <person name="Makarova K.S."/>
            <person name="Ostrowski M."/>
            <person name="Oztas S."/>
            <person name="Robert C."/>
            <person name="Rogozin I.B."/>
            <person name="Scanlan D.J."/>
            <person name="Tandeau de Marsac N."/>
            <person name="Weissenbach J."/>
            <person name="Wincker P."/>
            <person name="Wolf Y.I."/>
            <person name="Hess W.R."/>
        </authorList>
    </citation>
    <scope>NUCLEOTIDE SEQUENCE [LARGE SCALE GENOMIC DNA]</scope>
    <source>
        <strain evidence="2">SARG / CCMP1375 / SS120</strain>
    </source>
</reference>
<dbReference type="InterPro" id="IPR006549">
    <property type="entry name" value="HAD-SF_hydro_IIIA"/>
</dbReference>
<dbReference type="NCBIfam" id="TIGR01549">
    <property type="entry name" value="HAD-SF-IA-v1"/>
    <property type="match status" value="1"/>
</dbReference>
<dbReference type="STRING" id="167539.Pro_0350"/>
<protein>
    <submittedName>
        <fullName evidence="1">Predicted HAD superfamily phosphatase</fullName>
    </submittedName>
</protein>
<dbReference type="CDD" id="cd01427">
    <property type="entry name" value="HAD_like"/>
    <property type="match status" value="1"/>
</dbReference>
<evidence type="ECO:0000313" key="1">
    <source>
        <dbReference type="EMBL" id="AAP99396.1"/>
    </source>
</evidence>
<dbReference type="PANTHER" id="PTHR43434">
    <property type="entry name" value="PHOSPHOGLYCOLATE PHOSPHATASE"/>
    <property type="match status" value="1"/>
</dbReference>
<dbReference type="AlphaFoldDB" id="Q7VDM6"/>
<dbReference type="Gene3D" id="3.40.50.1000">
    <property type="entry name" value="HAD superfamily/HAD-like"/>
    <property type="match status" value="1"/>
</dbReference>
<dbReference type="InterPro" id="IPR023198">
    <property type="entry name" value="PGP-like_dom2"/>
</dbReference>
<dbReference type="Pfam" id="PF00702">
    <property type="entry name" value="Hydrolase"/>
    <property type="match status" value="1"/>
</dbReference>
<evidence type="ECO:0000313" key="2">
    <source>
        <dbReference type="Proteomes" id="UP000001420"/>
    </source>
</evidence>
<dbReference type="InterPro" id="IPR050155">
    <property type="entry name" value="HAD-like_hydrolase_sf"/>
</dbReference>
<dbReference type="InterPro" id="IPR023214">
    <property type="entry name" value="HAD_sf"/>
</dbReference>
<dbReference type="SUPFAM" id="SSF56784">
    <property type="entry name" value="HAD-like"/>
    <property type="match status" value="1"/>
</dbReference>
<proteinExistence type="predicted"/>
<dbReference type="KEGG" id="pma:Pro_0350"/>
<dbReference type="OrthoDB" id="9797743at2"/>